<feature type="signal peptide" evidence="1">
    <location>
        <begin position="1"/>
        <end position="21"/>
    </location>
</feature>
<dbReference type="InterPro" id="IPR013431">
    <property type="entry name" value="Delta_60_rpt"/>
</dbReference>
<dbReference type="RefSeq" id="WP_261693975.1">
    <property type="nucleotide sequence ID" value="NZ_CP104694.1"/>
</dbReference>
<keyword evidence="1" id="KW-0732">Signal</keyword>
<keyword evidence="3" id="KW-1185">Reference proteome</keyword>
<dbReference type="SUPFAM" id="SSF63829">
    <property type="entry name" value="Calcium-dependent phosphotriesterase"/>
    <property type="match status" value="1"/>
</dbReference>
<dbReference type="Pfam" id="PF17164">
    <property type="entry name" value="DUF5122"/>
    <property type="match status" value="2"/>
</dbReference>
<evidence type="ECO:0008006" key="4">
    <source>
        <dbReference type="Google" id="ProtNLM"/>
    </source>
</evidence>
<dbReference type="Gene3D" id="2.80.10.50">
    <property type="match status" value="2"/>
</dbReference>
<reference evidence="2" key="1">
    <citation type="submission" date="2022-09" db="EMBL/GenBank/DDBJ databases">
        <title>Tahibacter sp. nov., isolated from a fresh water.</title>
        <authorList>
            <person name="Baek J.H."/>
            <person name="Lee J.K."/>
            <person name="Kim J.M."/>
            <person name="Jeon C.O."/>
        </authorList>
    </citation>
    <scope>NUCLEOTIDE SEQUENCE</scope>
    <source>
        <strain evidence="2">W38</strain>
    </source>
</reference>
<accession>A0ABY6BBC5</accession>
<dbReference type="Proteomes" id="UP001064632">
    <property type="component" value="Chromosome"/>
</dbReference>
<gene>
    <name evidence="2" type="ORF">N4264_19930</name>
</gene>
<dbReference type="NCBIfam" id="TIGR02608">
    <property type="entry name" value="delta_60_rpt"/>
    <property type="match status" value="5"/>
</dbReference>
<evidence type="ECO:0000256" key="1">
    <source>
        <dbReference type="SAM" id="SignalP"/>
    </source>
</evidence>
<evidence type="ECO:0000313" key="3">
    <source>
        <dbReference type="Proteomes" id="UP001064632"/>
    </source>
</evidence>
<dbReference type="EMBL" id="CP104694">
    <property type="protein sequence ID" value="UXI66999.1"/>
    <property type="molecule type" value="Genomic_DNA"/>
</dbReference>
<proteinExistence type="predicted"/>
<protein>
    <recommendedName>
        <fullName evidence="4">Delta-60 repeat protein</fullName>
    </recommendedName>
</protein>
<name>A0ABY6BBC5_9GAMM</name>
<feature type="chain" id="PRO_5046682930" description="Delta-60 repeat protein" evidence="1">
    <location>
        <begin position="22"/>
        <end position="470"/>
    </location>
</feature>
<sequence>MRSFLQAAALASAVLCGSAYAADGELDPTFGTDAEFPGYGFYLNPNGAPDNTLDTVGAIVKRPDGKIWVIGRMKAPGAYRLSLYLVRENGYPETGFGDLGLRTVVAPCTDFTVGDATLDAQGRLVVAIDRCSDFMVYRFLPNGDLDTDLAGSGVLTVPFNQGGDNQDVSQRVATTPEGNIIVAGSVTTASVNQLGIAHFTATGQPVPGFGNGGKVQMPFEWQVSEIFGVHGLGRMADGRIVVAGTLSETSQAVSDKKQFVVRLLANGNVDPSYGNVSPGISKINLKSPLGVTQSPRTFGAMVEPNGSVIHVGSILSSQVSSSTDMFVLRWRPDGQLDTTIGAHGVRQYALDFAGPNPSNPDHNGEGADRIVRQANGQYVIVGGSVIGDYYATAVLRVNRDFSVDTRFGNGGKIQHLVQVSTNGQHGQGASAVMLQPGRITVGGSAFTGFNGRVQMMFGMQHDEVFADPFD</sequence>
<evidence type="ECO:0000313" key="2">
    <source>
        <dbReference type="EMBL" id="UXI66999.1"/>
    </source>
</evidence>
<organism evidence="2 3">
    <name type="scientific">Tahibacter amnicola</name>
    <dbReference type="NCBI Taxonomy" id="2976241"/>
    <lineage>
        <taxon>Bacteria</taxon>
        <taxon>Pseudomonadati</taxon>
        <taxon>Pseudomonadota</taxon>
        <taxon>Gammaproteobacteria</taxon>
        <taxon>Lysobacterales</taxon>
        <taxon>Rhodanobacteraceae</taxon>
        <taxon>Tahibacter</taxon>
    </lineage>
</organism>